<dbReference type="Proteomes" id="UP000325081">
    <property type="component" value="Unassembled WGS sequence"/>
</dbReference>
<evidence type="ECO:0000313" key="3">
    <source>
        <dbReference type="Proteomes" id="UP000325081"/>
    </source>
</evidence>
<comment type="caution">
    <text evidence="2">The sequence shown here is derived from an EMBL/GenBank/DDBJ whole genome shotgun (WGS) entry which is preliminary data.</text>
</comment>
<reference evidence="3" key="1">
    <citation type="journal article" date="2019" name="Curr. Biol.">
        <title>Genome Sequence of Striga asiatica Provides Insight into the Evolution of Plant Parasitism.</title>
        <authorList>
            <person name="Yoshida S."/>
            <person name="Kim S."/>
            <person name="Wafula E.K."/>
            <person name="Tanskanen J."/>
            <person name="Kim Y.M."/>
            <person name="Honaas L."/>
            <person name="Yang Z."/>
            <person name="Spallek T."/>
            <person name="Conn C.E."/>
            <person name="Ichihashi Y."/>
            <person name="Cheong K."/>
            <person name="Cui S."/>
            <person name="Der J.P."/>
            <person name="Gundlach H."/>
            <person name="Jiao Y."/>
            <person name="Hori C."/>
            <person name="Ishida J.K."/>
            <person name="Kasahara H."/>
            <person name="Kiba T."/>
            <person name="Kim M.S."/>
            <person name="Koo N."/>
            <person name="Laohavisit A."/>
            <person name="Lee Y.H."/>
            <person name="Lumba S."/>
            <person name="McCourt P."/>
            <person name="Mortimer J.C."/>
            <person name="Mutuku J.M."/>
            <person name="Nomura T."/>
            <person name="Sasaki-Sekimoto Y."/>
            <person name="Seto Y."/>
            <person name="Wang Y."/>
            <person name="Wakatake T."/>
            <person name="Sakakibara H."/>
            <person name="Demura T."/>
            <person name="Yamaguchi S."/>
            <person name="Yoneyama K."/>
            <person name="Manabe R.I."/>
            <person name="Nelson D.C."/>
            <person name="Schulman A.H."/>
            <person name="Timko M.P."/>
            <person name="dePamphilis C.W."/>
            <person name="Choi D."/>
            <person name="Shirasu K."/>
        </authorList>
    </citation>
    <scope>NUCLEOTIDE SEQUENCE [LARGE SCALE GENOMIC DNA]</scope>
    <source>
        <strain evidence="3">cv. UVA1</strain>
    </source>
</reference>
<dbReference type="AlphaFoldDB" id="A0A5A7REL3"/>
<proteinExistence type="predicted"/>
<sequence>MTPNKLPSSKSRHERELTCKNRTSNNGGQSPRVRPRNFLTSSLYPKQIQTCRLRSQLGPTSNLGALDILGRVLTSGYVNCRHNIASMGIEATQSSGHGRTSQILEHVELNQGSYTCL</sequence>
<accession>A0A5A7REL3</accession>
<evidence type="ECO:0000256" key="1">
    <source>
        <dbReference type="SAM" id="MobiDB-lite"/>
    </source>
</evidence>
<feature type="compositionally biased region" description="Polar residues" evidence="1">
    <location>
        <begin position="20"/>
        <end position="29"/>
    </location>
</feature>
<dbReference type="EMBL" id="BKCP01011626">
    <property type="protein sequence ID" value="GER55214.1"/>
    <property type="molecule type" value="Genomic_DNA"/>
</dbReference>
<gene>
    <name evidence="2" type="ORF">STAS_32867</name>
</gene>
<organism evidence="2 3">
    <name type="scientific">Striga asiatica</name>
    <name type="common">Asiatic witchweed</name>
    <name type="synonym">Buchnera asiatica</name>
    <dbReference type="NCBI Taxonomy" id="4170"/>
    <lineage>
        <taxon>Eukaryota</taxon>
        <taxon>Viridiplantae</taxon>
        <taxon>Streptophyta</taxon>
        <taxon>Embryophyta</taxon>
        <taxon>Tracheophyta</taxon>
        <taxon>Spermatophyta</taxon>
        <taxon>Magnoliopsida</taxon>
        <taxon>eudicotyledons</taxon>
        <taxon>Gunneridae</taxon>
        <taxon>Pentapetalae</taxon>
        <taxon>asterids</taxon>
        <taxon>lamiids</taxon>
        <taxon>Lamiales</taxon>
        <taxon>Orobanchaceae</taxon>
        <taxon>Buchnereae</taxon>
        <taxon>Striga</taxon>
    </lineage>
</organism>
<keyword evidence="3" id="KW-1185">Reference proteome</keyword>
<protein>
    <submittedName>
        <fullName evidence="2">NAD(P)-binding Rossmann-fold superfamily protein</fullName>
    </submittedName>
</protein>
<name>A0A5A7REL3_STRAF</name>
<evidence type="ECO:0000313" key="2">
    <source>
        <dbReference type="EMBL" id="GER55214.1"/>
    </source>
</evidence>
<feature type="region of interest" description="Disordered" evidence="1">
    <location>
        <begin position="1"/>
        <end position="36"/>
    </location>
</feature>